<name>A0A372LM34_9BACI</name>
<comment type="caution">
    <text evidence="9">The sequence shown here is derived from an EMBL/GenBank/DDBJ whole genome shotgun (WGS) entry which is preliminary data.</text>
</comment>
<dbReference type="InterPro" id="IPR013762">
    <property type="entry name" value="Integrase-like_cat_sf"/>
</dbReference>
<evidence type="ECO:0000259" key="8">
    <source>
        <dbReference type="PROSITE" id="PS51900"/>
    </source>
</evidence>
<evidence type="ECO:0000256" key="4">
    <source>
        <dbReference type="ARBA" id="ARBA00023172"/>
    </source>
</evidence>
<dbReference type="InterPro" id="IPR044068">
    <property type="entry name" value="CB"/>
</dbReference>
<evidence type="ECO:0000256" key="3">
    <source>
        <dbReference type="ARBA" id="ARBA00023125"/>
    </source>
</evidence>
<evidence type="ECO:0000313" key="9">
    <source>
        <dbReference type="EMBL" id="RFU67464.1"/>
    </source>
</evidence>
<feature type="region of interest" description="Disordered" evidence="6">
    <location>
        <begin position="421"/>
        <end position="446"/>
    </location>
</feature>
<organism evidence="9 10">
    <name type="scientific">Peribacillus saganii</name>
    <dbReference type="NCBI Taxonomy" id="2303992"/>
    <lineage>
        <taxon>Bacteria</taxon>
        <taxon>Bacillati</taxon>
        <taxon>Bacillota</taxon>
        <taxon>Bacilli</taxon>
        <taxon>Bacillales</taxon>
        <taxon>Bacillaceae</taxon>
        <taxon>Peribacillus</taxon>
    </lineage>
</organism>
<dbReference type="Gene3D" id="1.10.443.10">
    <property type="entry name" value="Intergrase catalytic core"/>
    <property type="match status" value="1"/>
</dbReference>
<keyword evidence="3 5" id="KW-0238">DNA-binding</keyword>
<feature type="domain" description="Core-binding (CB)" evidence="8">
    <location>
        <begin position="7"/>
        <end position="92"/>
    </location>
</feature>
<dbReference type="GO" id="GO:0015074">
    <property type="term" value="P:DNA integration"/>
    <property type="evidence" value="ECO:0007669"/>
    <property type="project" value="UniProtKB-KW"/>
</dbReference>
<gene>
    <name evidence="9" type="ORF">D0469_14495</name>
</gene>
<reference evidence="9 10" key="1">
    <citation type="submission" date="2018-08" db="EMBL/GenBank/DDBJ databases">
        <title>Bacillus chawlae sp. nov., Bacillus glennii sp. nov., and Bacillus saganii sp. nov. Isolated from the Vehicle Assembly Building at Kennedy Space Center where the Viking Spacecraft were Assembled.</title>
        <authorList>
            <person name="Seuylemezian A."/>
            <person name="Vaishampayan P."/>
        </authorList>
    </citation>
    <scope>NUCLEOTIDE SEQUENCE [LARGE SCALE GENOMIC DNA]</scope>
    <source>
        <strain evidence="9 10">V47-23a</strain>
    </source>
</reference>
<feature type="domain" description="Tyr recombinase" evidence="7">
    <location>
        <begin position="115"/>
        <end position="341"/>
    </location>
</feature>
<dbReference type="PANTHER" id="PTHR30629:SF2">
    <property type="entry name" value="PROPHAGE INTEGRASE INTS-RELATED"/>
    <property type="match status" value="1"/>
</dbReference>
<dbReference type="InterPro" id="IPR050808">
    <property type="entry name" value="Phage_Integrase"/>
</dbReference>
<dbReference type="OrthoDB" id="2756169at2"/>
<evidence type="ECO:0000256" key="6">
    <source>
        <dbReference type="SAM" id="MobiDB-lite"/>
    </source>
</evidence>
<evidence type="ECO:0000256" key="5">
    <source>
        <dbReference type="PROSITE-ProRule" id="PRU01248"/>
    </source>
</evidence>
<evidence type="ECO:0000256" key="1">
    <source>
        <dbReference type="ARBA" id="ARBA00008857"/>
    </source>
</evidence>
<dbReference type="RefSeq" id="WP_117327459.1">
    <property type="nucleotide sequence ID" value="NZ_QVTE01000043.1"/>
</dbReference>
<evidence type="ECO:0000313" key="10">
    <source>
        <dbReference type="Proteomes" id="UP000264541"/>
    </source>
</evidence>
<accession>A0A372LM34</accession>
<dbReference type="InterPro" id="IPR002104">
    <property type="entry name" value="Integrase_catalytic"/>
</dbReference>
<dbReference type="SUPFAM" id="SSF56349">
    <property type="entry name" value="DNA breaking-rejoining enzymes"/>
    <property type="match status" value="1"/>
</dbReference>
<dbReference type="GO" id="GO:0003677">
    <property type="term" value="F:DNA binding"/>
    <property type="evidence" value="ECO:0007669"/>
    <property type="project" value="UniProtKB-UniRule"/>
</dbReference>
<dbReference type="GO" id="GO:0006310">
    <property type="term" value="P:DNA recombination"/>
    <property type="evidence" value="ECO:0007669"/>
    <property type="project" value="UniProtKB-KW"/>
</dbReference>
<dbReference type="AlphaFoldDB" id="A0A372LM34"/>
<dbReference type="PROSITE" id="PS51898">
    <property type="entry name" value="TYR_RECOMBINASE"/>
    <property type="match status" value="1"/>
</dbReference>
<dbReference type="Gene3D" id="1.10.150.130">
    <property type="match status" value="1"/>
</dbReference>
<keyword evidence="2" id="KW-0229">DNA integration</keyword>
<dbReference type="PANTHER" id="PTHR30629">
    <property type="entry name" value="PROPHAGE INTEGRASE"/>
    <property type="match status" value="1"/>
</dbReference>
<sequence length="487" mass="56049">MRKITITPQSTLEEAYLDQEQISNWSPNSKRAYRKNIKDITNHMISNGLQPILENVTYEYCQVWKNDQAEKVKSATLKQQKSTLSSLFRHLNHAKIIDGNPFLTVKITDYTEQQYLSKDLDINELYQVYKAAHELQVQGINVLAPILLDIFTGFRSTNLISLQAQSIDKEAGGIRIMFSRSDKSEEDERKREVKTPNTKNRETFIPLPPRVLAYFLEYTKGMHPEDPLLYGLRGKAFANKQMNYIVHKICEHLGWITETPDSEPSDRLSKKVVVGKKTRKQKTSKYFTPHGLRYSVATMFHEMGVSDNAKRLLLLHSKKAQQGALERYLRRDTKEVKELRMAQILLETVLQTALDMEDQLGVQMNLNVIYENLPAAFQGQMNNMYHVHSFKQNMIRFTMSVVEQKLAQTVMPNQQIMFPEVSPYPNQTNHSSQYPNPSSHPFPSHYQGGFQASASAPINTNFYANQQDVMGLYHSSIAPEFFAEGKR</sequence>
<evidence type="ECO:0000259" key="7">
    <source>
        <dbReference type="PROSITE" id="PS51898"/>
    </source>
</evidence>
<protein>
    <submittedName>
        <fullName evidence="9">Integrase</fullName>
    </submittedName>
</protein>
<dbReference type="PROSITE" id="PS51900">
    <property type="entry name" value="CB"/>
    <property type="match status" value="1"/>
</dbReference>
<dbReference type="EMBL" id="QVTE01000043">
    <property type="protein sequence ID" value="RFU67464.1"/>
    <property type="molecule type" value="Genomic_DNA"/>
</dbReference>
<evidence type="ECO:0000256" key="2">
    <source>
        <dbReference type="ARBA" id="ARBA00022908"/>
    </source>
</evidence>
<dbReference type="InterPro" id="IPR011010">
    <property type="entry name" value="DNA_brk_join_enz"/>
</dbReference>
<keyword evidence="10" id="KW-1185">Reference proteome</keyword>
<dbReference type="Proteomes" id="UP000264541">
    <property type="component" value="Unassembled WGS sequence"/>
</dbReference>
<comment type="similarity">
    <text evidence="1">Belongs to the 'phage' integrase family.</text>
</comment>
<proteinExistence type="inferred from homology"/>
<keyword evidence="4" id="KW-0233">DNA recombination</keyword>
<feature type="compositionally biased region" description="Polar residues" evidence="6">
    <location>
        <begin position="424"/>
        <end position="441"/>
    </location>
</feature>
<dbReference type="InterPro" id="IPR010998">
    <property type="entry name" value="Integrase_recombinase_N"/>
</dbReference>